<gene>
    <name evidence="10" type="ORF">BA896_006905</name>
</gene>
<dbReference type="EMBL" id="MAQB02000001">
    <property type="protein sequence ID" value="OFJ48689.1"/>
    <property type="molecule type" value="Genomic_DNA"/>
</dbReference>
<evidence type="ECO:0000256" key="2">
    <source>
        <dbReference type="ARBA" id="ARBA00022475"/>
    </source>
</evidence>
<dbReference type="AlphaFoldDB" id="A0A1E8PST8"/>
<evidence type="ECO:0000313" key="10">
    <source>
        <dbReference type="EMBL" id="OFJ48689.1"/>
    </source>
</evidence>
<feature type="domain" description="ABC3 transporter permease C-terminal" evidence="8">
    <location>
        <begin position="293"/>
        <end position="405"/>
    </location>
</feature>
<evidence type="ECO:0000259" key="9">
    <source>
        <dbReference type="Pfam" id="PF12704"/>
    </source>
</evidence>
<evidence type="ECO:0000256" key="6">
    <source>
        <dbReference type="ARBA" id="ARBA00038076"/>
    </source>
</evidence>
<evidence type="ECO:0000313" key="11">
    <source>
        <dbReference type="Proteomes" id="UP000092634"/>
    </source>
</evidence>
<keyword evidence="2" id="KW-1003">Cell membrane</keyword>
<reference evidence="10 11" key="1">
    <citation type="submission" date="2016-10" db="EMBL/GenBank/DDBJ databases">
        <title>Updated version of Genome Assembly of Janthinobacterium lividum ERGS5:01.</title>
        <authorList>
            <person name="Kumar R."/>
            <person name="Acharya V."/>
            <person name="Singh D."/>
        </authorList>
    </citation>
    <scope>NUCLEOTIDE SEQUENCE [LARGE SCALE GENOMIC DNA]</scope>
    <source>
        <strain evidence="10 11">ERGS5:01</strain>
    </source>
</reference>
<proteinExistence type="inferred from homology"/>
<feature type="transmembrane region" description="Helical" evidence="7">
    <location>
        <begin position="377"/>
        <end position="395"/>
    </location>
</feature>
<protein>
    <submittedName>
        <fullName evidence="10">ABC transporter permease</fullName>
    </submittedName>
</protein>
<organism evidence="10 11">
    <name type="scientific">Janthinobacterium lividum</name>
    <dbReference type="NCBI Taxonomy" id="29581"/>
    <lineage>
        <taxon>Bacteria</taxon>
        <taxon>Pseudomonadati</taxon>
        <taxon>Pseudomonadota</taxon>
        <taxon>Betaproteobacteria</taxon>
        <taxon>Burkholderiales</taxon>
        <taxon>Oxalobacteraceae</taxon>
        <taxon>Janthinobacterium</taxon>
    </lineage>
</organism>
<dbReference type="Pfam" id="PF02687">
    <property type="entry name" value="FtsX"/>
    <property type="match status" value="1"/>
</dbReference>
<dbReference type="InterPro" id="IPR003838">
    <property type="entry name" value="ABC3_permease_C"/>
</dbReference>
<keyword evidence="4 7" id="KW-1133">Transmembrane helix</keyword>
<evidence type="ECO:0000259" key="8">
    <source>
        <dbReference type="Pfam" id="PF02687"/>
    </source>
</evidence>
<evidence type="ECO:0000256" key="4">
    <source>
        <dbReference type="ARBA" id="ARBA00022989"/>
    </source>
</evidence>
<evidence type="ECO:0000256" key="5">
    <source>
        <dbReference type="ARBA" id="ARBA00023136"/>
    </source>
</evidence>
<evidence type="ECO:0000256" key="1">
    <source>
        <dbReference type="ARBA" id="ARBA00004651"/>
    </source>
</evidence>
<feature type="transmembrane region" description="Helical" evidence="7">
    <location>
        <begin position="287"/>
        <end position="314"/>
    </location>
</feature>
<keyword evidence="3 7" id="KW-0812">Transmembrane</keyword>
<dbReference type="GO" id="GO:0005886">
    <property type="term" value="C:plasma membrane"/>
    <property type="evidence" value="ECO:0007669"/>
    <property type="project" value="UniProtKB-SubCell"/>
</dbReference>
<sequence>MEIRPIVSALMRSKTGAILVALQIAISLAILANALHIVNLRQAVAARPTGVAAENDIFYVNIQNMDRGGHQRQLSEQKRQAALLRALPGVLSVAQTSQAVLSRSGNSTSVAAKRNQVTPSANISTYYTPDSLVKTYGLQLLEGRDFRPDEVSEIDEDVDGSDPKVAIVTRAAAQKIWPGETSFIGKTLYKGTGADDPELRVVGVVERLQTQVGQVKAEGEYSLLLPARLTGGRDSLLYVVRAEPGQRDRLIKEAQQAIRSASSDRLLVRTDTLEQHRQLRYRADRGLSWMLIAVSTLLLLVTASGIVGIASLWVTQRRKQIGVRRALGARRSDILRYFLTENFMITSVGVACGVLLALGLNQLLVSQLEMARLPPGYLLAGALVFWLLGGGAVYGPAWRAASISPATATRST</sequence>
<dbReference type="InterPro" id="IPR025857">
    <property type="entry name" value="MacB_PCD"/>
</dbReference>
<comment type="subcellular location">
    <subcellularLocation>
        <location evidence="1">Cell membrane</location>
        <topology evidence="1">Multi-pass membrane protein</topology>
    </subcellularLocation>
</comment>
<comment type="similarity">
    <text evidence="6">Belongs to the ABC-4 integral membrane protein family.</text>
</comment>
<accession>A0A1E8PST8</accession>
<feature type="domain" description="MacB-like periplasmic core" evidence="9">
    <location>
        <begin position="26"/>
        <end position="253"/>
    </location>
</feature>
<evidence type="ECO:0000256" key="3">
    <source>
        <dbReference type="ARBA" id="ARBA00022692"/>
    </source>
</evidence>
<comment type="caution">
    <text evidence="10">The sequence shown here is derived from an EMBL/GenBank/DDBJ whole genome shotgun (WGS) entry which is preliminary data.</text>
</comment>
<dbReference type="Pfam" id="PF12704">
    <property type="entry name" value="MacB_PCD"/>
    <property type="match status" value="1"/>
</dbReference>
<dbReference type="PANTHER" id="PTHR30572">
    <property type="entry name" value="MEMBRANE COMPONENT OF TRANSPORTER-RELATED"/>
    <property type="match status" value="1"/>
</dbReference>
<keyword evidence="5 7" id="KW-0472">Membrane</keyword>
<name>A0A1E8PST8_9BURK</name>
<evidence type="ECO:0000256" key="7">
    <source>
        <dbReference type="SAM" id="Phobius"/>
    </source>
</evidence>
<dbReference type="PANTHER" id="PTHR30572:SF4">
    <property type="entry name" value="ABC TRANSPORTER PERMEASE YTRF"/>
    <property type="match status" value="1"/>
</dbReference>
<feature type="transmembrane region" description="Helical" evidence="7">
    <location>
        <begin position="334"/>
        <end position="357"/>
    </location>
</feature>
<dbReference type="InterPro" id="IPR050250">
    <property type="entry name" value="Macrolide_Exporter_MacB"/>
</dbReference>
<dbReference type="Proteomes" id="UP000092634">
    <property type="component" value="Unassembled WGS sequence"/>
</dbReference>
<dbReference type="GO" id="GO:0022857">
    <property type="term" value="F:transmembrane transporter activity"/>
    <property type="evidence" value="ECO:0007669"/>
    <property type="project" value="TreeGrafter"/>
</dbReference>